<evidence type="ECO:0000313" key="4">
    <source>
        <dbReference type="Proteomes" id="UP000076976"/>
    </source>
</evidence>
<dbReference type="EMBL" id="LQZG01000002">
    <property type="protein sequence ID" value="OAB87822.1"/>
    <property type="molecule type" value="Genomic_DNA"/>
</dbReference>
<feature type="domain" description="TadE-like" evidence="2">
    <location>
        <begin position="9"/>
        <end position="51"/>
    </location>
</feature>
<dbReference type="Proteomes" id="UP000076976">
    <property type="component" value="Unassembled WGS sequence"/>
</dbReference>
<dbReference type="AlphaFoldDB" id="A0A176QDR8"/>
<evidence type="ECO:0000313" key="3">
    <source>
        <dbReference type="EMBL" id="OAB87822.1"/>
    </source>
</evidence>
<feature type="transmembrane region" description="Helical" evidence="1">
    <location>
        <begin position="12"/>
        <end position="36"/>
    </location>
</feature>
<accession>A0A176QDR8</accession>
<reference evidence="3 4" key="1">
    <citation type="submission" date="2016-01" db="EMBL/GenBank/DDBJ databases">
        <title>Janibacter melonis strain CD11_4 genome sequencing and assembly.</title>
        <authorList>
            <person name="Nair G.R."/>
            <person name="Kaur G."/>
            <person name="Chander A.M."/>
            <person name="Mayilraj S."/>
        </authorList>
    </citation>
    <scope>NUCLEOTIDE SEQUENCE [LARGE SCALE GENOMIC DNA]</scope>
    <source>
        <strain evidence="3 4">CD11-4</strain>
    </source>
</reference>
<dbReference type="InterPro" id="IPR012495">
    <property type="entry name" value="TadE-like_dom"/>
</dbReference>
<protein>
    <submittedName>
        <fullName evidence="3">Pilus assembly protein TadE</fullName>
    </submittedName>
</protein>
<keyword evidence="1" id="KW-0472">Membrane</keyword>
<proteinExistence type="predicted"/>
<evidence type="ECO:0000256" key="1">
    <source>
        <dbReference type="SAM" id="Phobius"/>
    </source>
</evidence>
<keyword evidence="1" id="KW-1133">Transmembrane helix</keyword>
<keyword evidence="1" id="KW-0812">Transmembrane</keyword>
<dbReference type="RefSeq" id="WP_068273585.1">
    <property type="nucleotide sequence ID" value="NZ_LQZG01000002.1"/>
</dbReference>
<name>A0A176QDR8_9MICO</name>
<gene>
    <name evidence="3" type="ORF">AWH69_07235</name>
</gene>
<sequence>MRPLRDETGAAVVDFALTSGLLALVFVAVVQLGAALHIRNTLISCASEGARHGAKIGSSPDAGADRTRDLVSRSISDGYADDVSVTTEQTSAGVQVVVVRVSAPLPVLGPLGPDGALDVTGRAFVEDQ</sequence>
<evidence type="ECO:0000259" key="2">
    <source>
        <dbReference type="Pfam" id="PF07811"/>
    </source>
</evidence>
<keyword evidence="4" id="KW-1185">Reference proteome</keyword>
<organism evidence="3 4">
    <name type="scientific">Janibacter melonis</name>
    <dbReference type="NCBI Taxonomy" id="262209"/>
    <lineage>
        <taxon>Bacteria</taxon>
        <taxon>Bacillati</taxon>
        <taxon>Actinomycetota</taxon>
        <taxon>Actinomycetes</taxon>
        <taxon>Micrococcales</taxon>
        <taxon>Intrasporangiaceae</taxon>
        <taxon>Janibacter</taxon>
    </lineage>
</organism>
<comment type="caution">
    <text evidence="3">The sequence shown here is derived from an EMBL/GenBank/DDBJ whole genome shotgun (WGS) entry which is preliminary data.</text>
</comment>
<dbReference type="STRING" id="262209.AWH69_07235"/>
<dbReference type="Pfam" id="PF07811">
    <property type="entry name" value="TadE"/>
    <property type="match status" value="1"/>
</dbReference>